<evidence type="ECO:0000313" key="10">
    <source>
        <dbReference type="Proteomes" id="UP000321822"/>
    </source>
</evidence>
<evidence type="ECO:0000313" key="9">
    <source>
        <dbReference type="EMBL" id="TWX68739.1"/>
    </source>
</evidence>
<feature type="binding site" evidence="8">
    <location>
        <position position="278"/>
    </location>
    <ligand>
        <name>ATP</name>
        <dbReference type="ChEBI" id="CHEBI:30616"/>
    </ligand>
</feature>
<keyword evidence="5 8" id="KW-0547">Nucleotide-binding</keyword>
<feature type="binding site" evidence="8">
    <location>
        <position position="89"/>
    </location>
    <ligand>
        <name>ATP</name>
        <dbReference type="ChEBI" id="CHEBI:30616"/>
    </ligand>
</feature>
<protein>
    <recommendedName>
        <fullName evidence="8">Protein nucleotidyltransferase YdiU</fullName>
        <ecNumber evidence="8">2.7.7.-</ecNumber>
    </recommendedName>
    <alternativeName>
        <fullName evidence="8">Protein adenylyltransferase YdiU</fullName>
        <ecNumber evidence="8">2.7.7.108</ecNumber>
    </alternativeName>
    <alternativeName>
        <fullName evidence="8">Protein uridylyltransferase YdiU</fullName>
        <ecNumber evidence="8">2.7.7.-</ecNumber>
    </alternativeName>
</protein>
<dbReference type="OrthoDB" id="9776281at2"/>
<comment type="catalytic activity">
    <reaction evidence="8">
        <text>L-histidyl-[protein] + UTP = N(tele)-(5'-uridylyl)-L-histidyl-[protein] + diphosphate</text>
        <dbReference type="Rhea" id="RHEA:83891"/>
        <dbReference type="Rhea" id="RHEA-COMP:9745"/>
        <dbReference type="Rhea" id="RHEA-COMP:20239"/>
        <dbReference type="ChEBI" id="CHEBI:29979"/>
        <dbReference type="ChEBI" id="CHEBI:33019"/>
        <dbReference type="ChEBI" id="CHEBI:46398"/>
        <dbReference type="ChEBI" id="CHEBI:233474"/>
    </reaction>
</comment>
<feature type="binding site" evidence="8">
    <location>
        <position position="90"/>
    </location>
    <ligand>
        <name>ATP</name>
        <dbReference type="ChEBI" id="CHEBI:30616"/>
    </ligand>
</feature>
<keyword evidence="8" id="KW-0464">Manganese</keyword>
<keyword evidence="2 8" id="KW-0808">Transferase</keyword>
<keyword evidence="4 8" id="KW-0479">Metal-binding</keyword>
<dbReference type="NCBIfam" id="NF000658">
    <property type="entry name" value="PRK00029.1"/>
    <property type="match status" value="1"/>
</dbReference>
<keyword evidence="7 8" id="KW-0460">Magnesium</keyword>
<dbReference type="EMBL" id="VOLT01000004">
    <property type="protein sequence ID" value="TWX68739.1"/>
    <property type="molecule type" value="Genomic_DNA"/>
</dbReference>
<feature type="binding site" evidence="8">
    <location>
        <position position="180"/>
    </location>
    <ligand>
        <name>ATP</name>
        <dbReference type="ChEBI" id="CHEBI:30616"/>
    </ligand>
</feature>
<reference evidence="9 10" key="1">
    <citation type="submission" date="2019-07" db="EMBL/GenBank/DDBJ databases">
        <title>Genomes of sea-ice associated Colwellia species.</title>
        <authorList>
            <person name="Bowman J.P."/>
        </authorList>
    </citation>
    <scope>NUCLEOTIDE SEQUENCE [LARGE SCALE GENOMIC DNA]</scope>
    <source>
        <strain evidence="9 10">ACAM 459</strain>
    </source>
</reference>
<evidence type="ECO:0000256" key="2">
    <source>
        <dbReference type="ARBA" id="ARBA00022679"/>
    </source>
</evidence>
<accession>A0A5C6QIP6</accession>
<dbReference type="GO" id="GO:0000287">
    <property type="term" value="F:magnesium ion binding"/>
    <property type="evidence" value="ECO:0007669"/>
    <property type="project" value="UniProtKB-UniRule"/>
</dbReference>
<comment type="catalytic activity">
    <reaction evidence="8">
        <text>L-tyrosyl-[protein] + ATP = O-(5'-adenylyl)-L-tyrosyl-[protein] + diphosphate</text>
        <dbReference type="Rhea" id="RHEA:54288"/>
        <dbReference type="Rhea" id="RHEA-COMP:10136"/>
        <dbReference type="Rhea" id="RHEA-COMP:13846"/>
        <dbReference type="ChEBI" id="CHEBI:30616"/>
        <dbReference type="ChEBI" id="CHEBI:33019"/>
        <dbReference type="ChEBI" id="CHEBI:46858"/>
        <dbReference type="ChEBI" id="CHEBI:83624"/>
        <dbReference type="EC" id="2.7.7.108"/>
    </reaction>
</comment>
<comment type="cofactor">
    <cofactor evidence="8">
        <name>Mg(2+)</name>
        <dbReference type="ChEBI" id="CHEBI:18420"/>
    </cofactor>
    <cofactor evidence="8">
        <name>Mn(2+)</name>
        <dbReference type="ChEBI" id="CHEBI:29035"/>
    </cofactor>
</comment>
<keyword evidence="3 8" id="KW-0548">Nucleotidyltransferase</keyword>
<dbReference type="GO" id="GO:0070733">
    <property type="term" value="F:AMPylase activity"/>
    <property type="evidence" value="ECO:0007669"/>
    <property type="project" value="UniProtKB-EC"/>
</dbReference>
<dbReference type="PANTHER" id="PTHR32057">
    <property type="entry name" value="PROTEIN ADENYLYLTRANSFERASE SELO, MITOCHONDRIAL"/>
    <property type="match status" value="1"/>
</dbReference>
<feature type="binding site" evidence="8">
    <location>
        <position position="110"/>
    </location>
    <ligand>
        <name>ATP</name>
        <dbReference type="ChEBI" id="CHEBI:30616"/>
    </ligand>
</feature>
<comment type="catalytic activity">
    <reaction evidence="8">
        <text>L-seryl-[protein] + ATP = 3-O-(5'-adenylyl)-L-seryl-[protein] + diphosphate</text>
        <dbReference type="Rhea" id="RHEA:58120"/>
        <dbReference type="Rhea" id="RHEA-COMP:9863"/>
        <dbReference type="Rhea" id="RHEA-COMP:15073"/>
        <dbReference type="ChEBI" id="CHEBI:29999"/>
        <dbReference type="ChEBI" id="CHEBI:30616"/>
        <dbReference type="ChEBI" id="CHEBI:33019"/>
        <dbReference type="ChEBI" id="CHEBI:142516"/>
        <dbReference type="EC" id="2.7.7.108"/>
    </reaction>
</comment>
<keyword evidence="6 8" id="KW-0067">ATP-binding</keyword>
<dbReference type="GO" id="GO:0030145">
    <property type="term" value="F:manganese ion binding"/>
    <property type="evidence" value="ECO:0007669"/>
    <property type="project" value="UniProtKB-UniRule"/>
</dbReference>
<feature type="binding site" evidence="8">
    <location>
        <position position="123"/>
    </location>
    <ligand>
        <name>ATP</name>
        <dbReference type="ChEBI" id="CHEBI:30616"/>
    </ligand>
</feature>
<keyword evidence="10" id="KW-1185">Reference proteome</keyword>
<dbReference type="InterPro" id="IPR003846">
    <property type="entry name" value="SelO"/>
</dbReference>
<feature type="binding site" evidence="8">
    <location>
        <position position="173"/>
    </location>
    <ligand>
        <name>ATP</name>
        <dbReference type="ChEBI" id="CHEBI:30616"/>
    </ligand>
</feature>
<dbReference type="EC" id="2.7.7.108" evidence="8"/>
<dbReference type="HAMAP" id="MF_00692">
    <property type="entry name" value="SelO"/>
    <property type="match status" value="1"/>
</dbReference>
<organism evidence="9 10">
    <name type="scientific">Colwellia demingiae</name>
    <dbReference type="NCBI Taxonomy" id="89401"/>
    <lineage>
        <taxon>Bacteria</taxon>
        <taxon>Pseudomonadati</taxon>
        <taxon>Pseudomonadota</taxon>
        <taxon>Gammaproteobacteria</taxon>
        <taxon>Alteromonadales</taxon>
        <taxon>Colwelliaceae</taxon>
        <taxon>Colwellia</taxon>
    </lineage>
</organism>
<comment type="caution">
    <text evidence="9">The sequence shown here is derived from an EMBL/GenBank/DDBJ whole genome shotgun (WGS) entry which is preliminary data.</text>
</comment>
<feature type="binding site" evidence="8">
    <location>
        <position position="122"/>
    </location>
    <ligand>
        <name>ATP</name>
        <dbReference type="ChEBI" id="CHEBI:30616"/>
    </ligand>
</feature>
<comment type="catalytic activity">
    <reaction evidence="8">
        <text>L-seryl-[protein] + UTP = O-(5'-uridylyl)-L-seryl-[protein] + diphosphate</text>
        <dbReference type="Rhea" id="RHEA:64604"/>
        <dbReference type="Rhea" id="RHEA-COMP:9863"/>
        <dbReference type="Rhea" id="RHEA-COMP:16635"/>
        <dbReference type="ChEBI" id="CHEBI:29999"/>
        <dbReference type="ChEBI" id="CHEBI:33019"/>
        <dbReference type="ChEBI" id="CHEBI:46398"/>
        <dbReference type="ChEBI" id="CHEBI:156051"/>
    </reaction>
</comment>
<comment type="catalytic activity">
    <reaction evidence="8">
        <text>L-tyrosyl-[protein] + UTP = O-(5'-uridylyl)-L-tyrosyl-[protein] + diphosphate</text>
        <dbReference type="Rhea" id="RHEA:83887"/>
        <dbReference type="Rhea" id="RHEA-COMP:10136"/>
        <dbReference type="Rhea" id="RHEA-COMP:20238"/>
        <dbReference type="ChEBI" id="CHEBI:33019"/>
        <dbReference type="ChEBI" id="CHEBI:46398"/>
        <dbReference type="ChEBI" id="CHEBI:46858"/>
        <dbReference type="ChEBI" id="CHEBI:90602"/>
    </reaction>
</comment>
<dbReference type="GO" id="GO:0005524">
    <property type="term" value="F:ATP binding"/>
    <property type="evidence" value="ECO:0007669"/>
    <property type="project" value="UniProtKB-UniRule"/>
</dbReference>
<name>A0A5C6QIP6_9GAMM</name>
<dbReference type="EC" id="2.7.7.-" evidence="8"/>
<comment type="similarity">
    <text evidence="1 8">Belongs to the SELO family.</text>
</comment>
<dbReference type="PANTHER" id="PTHR32057:SF14">
    <property type="entry name" value="PROTEIN ADENYLYLTRANSFERASE SELO, MITOCHONDRIAL"/>
    <property type="match status" value="1"/>
</dbReference>
<dbReference type="Proteomes" id="UP000321822">
    <property type="component" value="Unassembled WGS sequence"/>
</dbReference>
<proteinExistence type="inferred from homology"/>
<evidence type="ECO:0000256" key="7">
    <source>
        <dbReference type="ARBA" id="ARBA00022842"/>
    </source>
</evidence>
<feature type="active site" description="Proton acceptor" evidence="8">
    <location>
        <position position="268"/>
    </location>
</feature>
<feature type="binding site" evidence="8">
    <location>
        <position position="87"/>
    </location>
    <ligand>
        <name>ATP</name>
        <dbReference type="ChEBI" id="CHEBI:30616"/>
    </ligand>
</feature>
<dbReference type="RefSeq" id="WP_146786940.1">
    <property type="nucleotide sequence ID" value="NZ_VOLT01000004.1"/>
</dbReference>
<evidence type="ECO:0000256" key="8">
    <source>
        <dbReference type="HAMAP-Rule" id="MF_00692"/>
    </source>
</evidence>
<evidence type="ECO:0000256" key="4">
    <source>
        <dbReference type="ARBA" id="ARBA00022723"/>
    </source>
</evidence>
<dbReference type="AlphaFoldDB" id="A0A5C6QIP6"/>
<evidence type="ECO:0000256" key="6">
    <source>
        <dbReference type="ARBA" id="ARBA00022840"/>
    </source>
</evidence>
<dbReference type="Pfam" id="PF02696">
    <property type="entry name" value="SelO"/>
    <property type="match status" value="1"/>
</dbReference>
<gene>
    <name evidence="8" type="primary">ydiU</name>
    <name evidence="8" type="synonym">selO</name>
    <name evidence="9" type="ORF">ESZ36_09695</name>
</gene>
<comment type="function">
    <text evidence="8">Nucleotidyltransferase involved in the post-translational modification of proteins. It can catalyze the addition of adenosine monophosphate (AMP) or uridine monophosphate (UMP) to a protein, resulting in modifications known as AMPylation and UMPylation.</text>
</comment>
<evidence type="ECO:0000256" key="3">
    <source>
        <dbReference type="ARBA" id="ARBA00022695"/>
    </source>
</evidence>
<evidence type="ECO:0000256" key="5">
    <source>
        <dbReference type="ARBA" id="ARBA00022741"/>
    </source>
</evidence>
<comment type="catalytic activity">
    <reaction evidence="8">
        <text>L-threonyl-[protein] + ATP = 3-O-(5'-adenylyl)-L-threonyl-[protein] + diphosphate</text>
        <dbReference type="Rhea" id="RHEA:54292"/>
        <dbReference type="Rhea" id="RHEA-COMP:11060"/>
        <dbReference type="Rhea" id="RHEA-COMP:13847"/>
        <dbReference type="ChEBI" id="CHEBI:30013"/>
        <dbReference type="ChEBI" id="CHEBI:30616"/>
        <dbReference type="ChEBI" id="CHEBI:33019"/>
        <dbReference type="ChEBI" id="CHEBI:138113"/>
        <dbReference type="EC" id="2.7.7.108"/>
    </reaction>
</comment>
<feature type="binding site" evidence="8">
    <location>
        <position position="269"/>
    </location>
    <ligand>
        <name>Mg(2+)</name>
        <dbReference type="ChEBI" id="CHEBI:18420"/>
    </ligand>
</feature>
<feature type="binding site" evidence="8">
    <location>
        <position position="278"/>
    </location>
    <ligand>
        <name>Mg(2+)</name>
        <dbReference type="ChEBI" id="CHEBI:18420"/>
    </ligand>
</feature>
<sequence>MSINLSNNYQALGTSFSEQTLPAPVAQPSLLLWNEPLAKALTIPFSKDNDAELLAQYFSGNQLIEGSKPVAQAYSGHQFGHFNPQLGDGRAHLLGDIADIQGQRWDIQLKGSGVSNFSRQGDGRCALGPALREYIMSEAMFSLGVPTTRCLAVVTTGENVYRERPYDGAVVTRIAASHIRVGTFQYFAARGDTDSLKKLTNYAINRHFPELLPTSSEGTSDKSDGNKADNEISSQQVLEFFSAVLSKQIPLVLSWLRVGFIHGVMNTDNTTISGETIDYGPCAMMNAYHPETVFSSIDRNSRYAFGKQISIMQWNMTRLAETLLPLVDSDEDDAVEKIEPLLSQFHQDLQQGYLTMMAAKLGIDEPAEGDGKLINDLITLMKEQKLDYTQTFTALTASLTDSYNDNPNDVSLTNVLNEWLPRWNTRIESFKAAALTLMVSNNPVVIPRNHHVEALLESCQETGDLTALNKFLAVLRQPYTEITETKNYQDAPVDGGKDYHTYCGT</sequence>
<evidence type="ECO:0000256" key="1">
    <source>
        <dbReference type="ARBA" id="ARBA00009747"/>
    </source>
</evidence>